<reference evidence="1" key="1">
    <citation type="submission" date="2019-08" db="EMBL/GenBank/DDBJ databases">
        <authorList>
            <person name="Kucharzyk K."/>
            <person name="Murdoch R.W."/>
            <person name="Higgins S."/>
            <person name="Loffler F."/>
        </authorList>
    </citation>
    <scope>NUCLEOTIDE SEQUENCE</scope>
</reference>
<gene>
    <name evidence="1" type="ORF">SDC9_139344</name>
</gene>
<comment type="caution">
    <text evidence="1">The sequence shown here is derived from an EMBL/GenBank/DDBJ whole genome shotgun (WGS) entry which is preliminary data.</text>
</comment>
<dbReference type="AlphaFoldDB" id="A0A645DSG2"/>
<sequence length="84" mass="8882">MGPGAGEAGQSILVLGQLHLQDAFAAFGVLSKNVQNEGSTVNDAHMGSQNALQLALVAGSEFIIKNDDIGEIFFDKGFDLFHFT</sequence>
<proteinExistence type="predicted"/>
<protein>
    <submittedName>
        <fullName evidence="1">Uncharacterized protein</fullName>
    </submittedName>
</protein>
<accession>A0A645DSG2</accession>
<organism evidence="1">
    <name type="scientific">bioreactor metagenome</name>
    <dbReference type="NCBI Taxonomy" id="1076179"/>
    <lineage>
        <taxon>unclassified sequences</taxon>
        <taxon>metagenomes</taxon>
        <taxon>ecological metagenomes</taxon>
    </lineage>
</organism>
<dbReference type="EMBL" id="VSSQ01039181">
    <property type="protein sequence ID" value="MPM92209.1"/>
    <property type="molecule type" value="Genomic_DNA"/>
</dbReference>
<evidence type="ECO:0000313" key="1">
    <source>
        <dbReference type="EMBL" id="MPM92209.1"/>
    </source>
</evidence>
<name>A0A645DSG2_9ZZZZ</name>